<feature type="domain" description="ABC transporter" evidence="11">
    <location>
        <begin position="38"/>
        <end position="319"/>
    </location>
</feature>
<dbReference type="SUPFAM" id="SSF52540">
    <property type="entry name" value="P-loop containing nucleoside triphosphate hydrolases"/>
    <property type="match status" value="1"/>
</dbReference>
<evidence type="ECO:0000256" key="8">
    <source>
        <dbReference type="ARBA" id="ARBA00023136"/>
    </source>
</evidence>
<feature type="transmembrane region" description="Helical" evidence="10">
    <location>
        <begin position="778"/>
        <end position="796"/>
    </location>
</feature>
<dbReference type="AlphaFoldDB" id="A0A5B6UBH3"/>
<evidence type="ECO:0000256" key="4">
    <source>
        <dbReference type="ARBA" id="ARBA00022692"/>
    </source>
</evidence>
<comment type="similarity">
    <text evidence="2">Belongs to the ABC transporter superfamily. ABCG family. Eye pigment precursor importer (TC 3.A.1.204) subfamily.</text>
</comment>
<comment type="subcellular location">
    <subcellularLocation>
        <location evidence="1">Membrane</location>
        <topology evidence="1">Multi-pass membrane protein</topology>
    </subcellularLocation>
</comment>
<feature type="region of interest" description="Disordered" evidence="9">
    <location>
        <begin position="1"/>
        <end position="28"/>
    </location>
</feature>
<dbReference type="InterPro" id="IPR043926">
    <property type="entry name" value="ABCG_dom"/>
</dbReference>
<feature type="transmembrane region" description="Helical" evidence="10">
    <location>
        <begin position="646"/>
        <end position="664"/>
    </location>
</feature>
<dbReference type="PROSITE" id="PS00211">
    <property type="entry name" value="ABC_TRANSPORTER_1"/>
    <property type="match status" value="1"/>
</dbReference>
<evidence type="ECO:0000313" key="12">
    <source>
        <dbReference type="EMBL" id="KAA3455361.1"/>
    </source>
</evidence>
<evidence type="ECO:0000256" key="3">
    <source>
        <dbReference type="ARBA" id="ARBA00022448"/>
    </source>
</evidence>
<keyword evidence="13" id="KW-1185">Reference proteome</keyword>
<evidence type="ECO:0000256" key="2">
    <source>
        <dbReference type="ARBA" id="ARBA00005814"/>
    </source>
</evidence>
<protein>
    <submittedName>
        <fullName evidence="12">ABC transporter G family member 13</fullName>
    </submittedName>
</protein>
<dbReference type="EMBL" id="SMMG02000012">
    <property type="protein sequence ID" value="KAA3455361.1"/>
    <property type="molecule type" value="Genomic_DNA"/>
</dbReference>
<comment type="caution">
    <text evidence="12">The sequence shown here is derived from an EMBL/GenBank/DDBJ whole genome shotgun (WGS) entry which is preliminary data.</text>
</comment>
<dbReference type="GO" id="GO:0016887">
    <property type="term" value="F:ATP hydrolysis activity"/>
    <property type="evidence" value="ECO:0007669"/>
    <property type="project" value="InterPro"/>
</dbReference>
<dbReference type="Proteomes" id="UP000325315">
    <property type="component" value="Unassembled WGS sequence"/>
</dbReference>
<evidence type="ECO:0000259" key="11">
    <source>
        <dbReference type="PROSITE" id="PS50893"/>
    </source>
</evidence>
<evidence type="ECO:0000256" key="9">
    <source>
        <dbReference type="SAM" id="MobiDB-lite"/>
    </source>
</evidence>
<dbReference type="Gene3D" id="3.40.50.300">
    <property type="entry name" value="P-loop containing nucleotide triphosphate hydrolases"/>
    <property type="match status" value="1"/>
</dbReference>
<feature type="transmembrane region" description="Helical" evidence="10">
    <location>
        <begin position="605"/>
        <end position="626"/>
    </location>
</feature>
<feature type="transmembrane region" description="Helical" evidence="10">
    <location>
        <begin position="467"/>
        <end position="488"/>
    </location>
</feature>
<feature type="transmembrane region" description="Helical" evidence="10">
    <location>
        <begin position="707"/>
        <end position="728"/>
    </location>
</feature>
<dbReference type="PANTHER" id="PTHR48042:SF15">
    <property type="entry name" value="ABC TRANSPORTER G FAMILY MEMBER 13"/>
    <property type="match status" value="1"/>
</dbReference>
<dbReference type="SMART" id="SM00382">
    <property type="entry name" value="AAA"/>
    <property type="match status" value="1"/>
</dbReference>
<accession>A0A5B6UBH3</accession>
<dbReference type="GO" id="GO:0005524">
    <property type="term" value="F:ATP binding"/>
    <property type="evidence" value="ECO:0007669"/>
    <property type="project" value="UniProtKB-KW"/>
</dbReference>
<keyword evidence="4 10" id="KW-0812">Transmembrane</keyword>
<evidence type="ECO:0000256" key="1">
    <source>
        <dbReference type="ARBA" id="ARBA00004141"/>
    </source>
</evidence>
<dbReference type="InterPro" id="IPR017871">
    <property type="entry name" value="ABC_transporter-like_CS"/>
</dbReference>
<evidence type="ECO:0000256" key="5">
    <source>
        <dbReference type="ARBA" id="ARBA00022741"/>
    </source>
</evidence>
<dbReference type="GO" id="GO:0016020">
    <property type="term" value="C:membrane"/>
    <property type="evidence" value="ECO:0007669"/>
    <property type="project" value="UniProtKB-SubCell"/>
</dbReference>
<dbReference type="Pfam" id="PF00005">
    <property type="entry name" value="ABC_tran"/>
    <property type="match status" value="1"/>
</dbReference>
<feature type="transmembrane region" description="Helical" evidence="10">
    <location>
        <begin position="500"/>
        <end position="521"/>
    </location>
</feature>
<dbReference type="GO" id="GO:0140359">
    <property type="term" value="F:ABC-type transporter activity"/>
    <property type="evidence" value="ECO:0007669"/>
    <property type="project" value="InterPro"/>
</dbReference>
<evidence type="ECO:0000256" key="7">
    <source>
        <dbReference type="ARBA" id="ARBA00022989"/>
    </source>
</evidence>
<keyword evidence="6" id="KW-0067">ATP-binding</keyword>
<feature type="transmembrane region" description="Helical" evidence="10">
    <location>
        <begin position="580"/>
        <end position="599"/>
    </location>
</feature>
<keyword evidence="8 10" id="KW-0472">Membrane</keyword>
<dbReference type="Pfam" id="PF19055">
    <property type="entry name" value="ABC2_membrane_7"/>
    <property type="match status" value="1"/>
</dbReference>
<gene>
    <name evidence="12" type="ORF">EPI10_018404</name>
</gene>
<dbReference type="InterPro" id="IPR052215">
    <property type="entry name" value="Plant_ABCG"/>
</dbReference>
<organism evidence="12 13">
    <name type="scientific">Gossypium australe</name>
    <dbReference type="NCBI Taxonomy" id="47621"/>
    <lineage>
        <taxon>Eukaryota</taxon>
        <taxon>Viridiplantae</taxon>
        <taxon>Streptophyta</taxon>
        <taxon>Embryophyta</taxon>
        <taxon>Tracheophyta</taxon>
        <taxon>Spermatophyta</taxon>
        <taxon>Magnoliopsida</taxon>
        <taxon>eudicotyledons</taxon>
        <taxon>Gunneridae</taxon>
        <taxon>Pentapetalae</taxon>
        <taxon>rosids</taxon>
        <taxon>malvids</taxon>
        <taxon>Malvales</taxon>
        <taxon>Malvaceae</taxon>
        <taxon>Malvoideae</taxon>
        <taxon>Gossypium</taxon>
    </lineage>
</organism>
<keyword evidence="3" id="KW-0813">Transport</keyword>
<dbReference type="CDD" id="cd03213">
    <property type="entry name" value="ABCG_EPDR"/>
    <property type="match status" value="1"/>
</dbReference>
<evidence type="ECO:0000313" key="13">
    <source>
        <dbReference type="Proteomes" id="UP000325315"/>
    </source>
</evidence>
<dbReference type="PROSITE" id="PS50893">
    <property type="entry name" value="ABC_TRANSPORTER_2"/>
    <property type="match status" value="1"/>
</dbReference>
<evidence type="ECO:0000256" key="6">
    <source>
        <dbReference type="ARBA" id="ARBA00022840"/>
    </source>
</evidence>
<dbReference type="InterPro" id="IPR013525">
    <property type="entry name" value="ABC2_TM"/>
</dbReference>
<keyword evidence="5" id="KW-0547">Nucleotide-binding</keyword>
<dbReference type="InterPro" id="IPR027417">
    <property type="entry name" value="P-loop_NTPase"/>
</dbReference>
<dbReference type="OrthoDB" id="66620at2759"/>
<keyword evidence="7 10" id="KW-1133">Transmembrane helix</keyword>
<name>A0A5B6UBH3_9ROSI</name>
<dbReference type="PANTHER" id="PTHR48042">
    <property type="entry name" value="ABC TRANSPORTER G FAMILY MEMBER 11"/>
    <property type="match status" value="1"/>
</dbReference>
<reference evidence="13" key="1">
    <citation type="journal article" date="2019" name="Plant Biotechnol. J.">
        <title>Genome sequencing of the Australian wild diploid species Gossypium australe highlights disease resistance and delayed gland morphogenesis.</title>
        <authorList>
            <person name="Cai Y."/>
            <person name="Cai X."/>
            <person name="Wang Q."/>
            <person name="Wang P."/>
            <person name="Zhang Y."/>
            <person name="Cai C."/>
            <person name="Xu Y."/>
            <person name="Wang K."/>
            <person name="Zhou Z."/>
            <person name="Wang C."/>
            <person name="Geng S."/>
            <person name="Li B."/>
            <person name="Dong Q."/>
            <person name="Hou Y."/>
            <person name="Wang H."/>
            <person name="Ai P."/>
            <person name="Liu Z."/>
            <person name="Yi F."/>
            <person name="Sun M."/>
            <person name="An G."/>
            <person name="Cheng J."/>
            <person name="Zhang Y."/>
            <person name="Shi Q."/>
            <person name="Xie Y."/>
            <person name="Shi X."/>
            <person name="Chang Y."/>
            <person name="Huang F."/>
            <person name="Chen Y."/>
            <person name="Hong S."/>
            <person name="Mi L."/>
            <person name="Sun Q."/>
            <person name="Zhang L."/>
            <person name="Zhou B."/>
            <person name="Peng R."/>
            <person name="Zhang X."/>
            <person name="Liu F."/>
        </authorList>
    </citation>
    <scope>NUCLEOTIDE SEQUENCE [LARGE SCALE GENOMIC DNA]</scope>
    <source>
        <strain evidence="13">cv. PA1801</strain>
    </source>
</reference>
<evidence type="ECO:0000256" key="10">
    <source>
        <dbReference type="SAM" id="Phobius"/>
    </source>
</evidence>
<feature type="transmembrane region" description="Helical" evidence="10">
    <location>
        <begin position="541"/>
        <end position="568"/>
    </location>
</feature>
<sequence>MGDVEIEEANGGVNGGAEMHQGEEGLGRGRAEGNRMYLVWEELTVALPNFGNGPTRRLLVGVTGCAQPGRIMAIMGPSGSGKSTLLDALADVVPYTWEDMSRIEYAERLGIYNPGLRTPMFRYVPDMGRLAGNVVMTGNVLLNGKKKRLDYGSFAYVTQEDILLGTLTVRETITYSAQLRLPSSLTRQDIDGIVEGTITEMGLQECADRLIGNWHLRGISGGEKKRLSIALEILTRPHLLFLDEPTSGLDSASAFFVIQTLRNVSRDGRTIISAIHQPSSEVFSLFDDLFLLSGGEQVYFGEAKMAAKVYLDNLIKLFFAEVGFPCPSRRNPSDHFLRCINSDFDIVAEALKGSNRITELQNTLDPLAHLPTAQIKSLLVKKYRSTDYAAKARARIQEISSIVSISNLFMKHHLRYIILEGTVIQDLTASEGLVIEKKHSGEAKWLTQLSTLTKRSFVNMSRDLGYYWLRIAIYVALSICVGSIFFDVGTNYNSILARGACGGFISGFMTFMSIGGFPSFIEELKVFYRERRNGHYGVAVYILSNFLASFPFLTVMSLSTAAITYYMVKFHPGISHFMYVSLDLISSIATVESCMMMIASLVPNFMMGVIIGAGYIGLLMMTAGYFRLLPDLPKIFWRYPVSYINYGAWALQVITIGVPCFEWHETTAYKNDMVGLEFDGFIPGDPKLKGDVVLTSMLGIHLDHSKWWDLAAVIMILIAYRLLFFIILKFKERVSPLFRTLYTWRTLQHMKKRPSFRKTSAFPSKRHQKQRERDYSRITYGITCISFIFQVLLISANCSGINGKRVSHHPRMVCLWSSLAMAMKSRNLISVVATSALK</sequence>
<proteinExistence type="inferred from homology"/>
<dbReference type="InterPro" id="IPR003439">
    <property type="entry name" value="ABC_transporter-like_ATP-bd"/>
</dbReference>
<dbReference type="InterPro" id="IPR003593">
    <property type="entry name" value="AAA+_ATPase"/>
</dbReference>
<dbReference type="Pfam" id="PF01061">
    <property type="entry name" value="ABC2_membrane"/>
    <property type="match status" value="1"/>
</dbReference>